<evidence type="ECO:0000256" key="4">
    <source>
        <dbReference type="ARBA" id="ARBA00022679"/>
    </source>
</evidence>
<dbReference type="InterPro" id="IPR010314">
    <property type="entry name" value="E3_Ub_ligase_DUF913"/>
</dbReference>
<evidence type="ECO:0000313" key="12">
    <source>
        <dbReference type="Proteomes" id="UP001174677"/>
    </source>
</evidence>
<reference evidence="11" key="1">
    <citation type="journal article" date="2023" name="Plant Biotechnol. J.">
        <title>Chromosome-level wild Hevea brasiliensis genome provides new tools for genomic-assisted breeding and valuable loci to elevate rubber yield.</title>
        <authorList>
            <person name="Cheng H."/>
            <person name="Song X."/>
            <person name="Hu Y."/>
            <person name="Wu T."/>
            <person name="Yang Q."/>
            <person name="An Z."/>
            <person name="Feng S."/>
            <person name="Deng Z."/>
            <person name="Wu W."/>
            <person name="Zeng X."/>
            <person name="Tu M."/>
            <person name="Wang X."/>
            <person name="Huang H."/>
        </authorList>
    </citation>
    <scope>NUCLEOTIDE SEQUENCE</scope>
    <source>
        <strain evidence="11">MT/VB/25A 57/8</strain>
    </source>
</reference>
<dbReference type="EC" id="2.3.2.26" evidence="3"/>
<feature type="domain" description="HECT" evidence="10">
    <location>
        <begin position="3335"/>
        <end position="3676"/>
    </location>
</feature>
<feature type="region of interest" description="Disordered" evidence="8">
    <location>
        <begin position="1720"/>
        <end position="1757"/>
    </location>
</feature>
<dbReference type="Pfam" id="PF06012">
    <property type="entry name" value="DUF908"/>
    <property type="match status" value="2"/>
</dbReference>
<dbReference type="PANTHER" id="PTHR11254:SF398">
    <property type="entry name" value="HECT-TYPE E3 UBIQUITIN TRANSFERASE"/>
    <property type="match status" value="1"/>
</dbReference>
<evidence type="ECO:0000256" key="2">
    <source>
        <dbReference type="ARBA" id="ARBA00004906"/>
    </source>
</evidence>
<comment type="similarity">
    <text evidence="6">Belongs to the UPL family. TOM1/PTR1 subfamily.</text>
</comment>
<evidence type="ECO:0000313" key="11">
    <source>
        <dbReference type="EMBL" id="KAJ9187007.1"/>
    </source>
</evidence>
<dbReference type="PROSITE" id="PS50030">
    <property type="entry name" value="UBA"/>
    <property type="match status" value="1"/>
</dbReference>
<feature type="compositionally biased region" description="Polar residues" evidence="8">
    <location>
        <begin position="2608"/>
        <end position="2625"/>
    </location>
</feature>
<dbReference type="SMART" id="SM00119">
    <property type="entry name" value="HECTc"/>
    <property type="match status" value="1"/>
</dbReference>
<dbReference type="EMBL" id="JARPOI010000002">
    <property type="protein sequence ID" value="KAJ9187008.1"/>
    <property type="molecule type" value="Genomic_DNA"/>
</dbReference>
<dbReference type="Pfam" id="PF06025">
    <property type="entry name" value="DUF913"/>
    <property type="match status" value="1"/>
</dbReference>
<keyword evidence="5 7" id="KW-0833">Ubl conjugation pathway</keyword>
<evidence type="ECO:0000259" key="10">
    <source>
        <dbReference type="PROSITE" id="PS50237"/>
    </source>
</evidence>
<feature type="compositionally biased region" description="Low complexity" evidence="8">
    <location>
        <begin position="2428"/>
        <end position="2446"/>
    </location>
</feature>
<evidence type="ECO:0000259" key="9">
    <source>
        <dbReference type="PROSITE" id="PS50030"/>
    </source>
</evidence>
<dbReference type="InterPro" id="IPR000569">
    <property type="entry name" value="HECT_dom"/>
</dbReference>
<dbReference type="Gene3D" id="3.30.2160.10">
    <property type="entry name" value="Hect, E3 ligase catalytic domain"/>
    <property type="match status" value="1"/>
</dbReference>
<comment type="caution">
    <text evidence="11">The sequence shown here is derived from an EMBL/GenBank/DDBJ whole genome shotgun (WGS) entry which is preliminary data.</text>
</comment>
<feature type="compositionally biased region" description="Acidic residues" evidence="8">
    <location>
        <begin position="2167"/>
        <end position="2196"/>
    </location>
</feature>
<evidence type="ECO:0000256" key="8">
    <source>
        <dbReference type="SAM" id="MobiDB-lite"/>
    </source>
</evidence>
<gene>
    <name evidence="11" type="ORF">P3X46_002507</name>
</gene>
<feature type="region of interest" description="Disordered" evidence="8">
    <location>
        <begin position="2964"/>
        <end position="2986"/>
    </location>
</feature>
<dbReference type="InterPro" id="IPR025527">
    <property type="entry name" value="HUWE1/Rev1_UBM"/>
</dbReference>
<feature type="compositionally biased region" description="Basic and acidic residues" evidence="8">
    <location>
        <begin position="2511"/>
        <end position="2528"/>
    </location>
</feature>
<dbReference type="Gene3D" id="3.90.1750.10">
    <property type="entry name" value="Hect, E3 ligase catalytic domains"/>
    <property type="match status" value="1"/>
</dbReference>
<name>A0ABQ9N375_HEVBR</name>
<feature type="region of interest" description="Disordered" evidence="8">
    <location>
        <begin position="2299"/>
        <end position="2327"/>
    </location>
</feature>
<feature type="compositionally biased region" description="Polar residues" evidence="8">
    <location>
        <begin position="2530"/>
        <end position="2548"/>
    </location>
</feature>
<dbReference type="PROSITE" id="PS50237">
    <property type="entry name" value="HECT"/>
    <property type="match status" value="1"/>
</dbReference>
<dbReference type="Proteomes" id="UP001174677">
    <property type="component" value="Chromosome 2"/>
</dbReference>
<dbReference type="Gene3D" id="1.10.8.10">
    <property type="entry name" value="DNA helicase RuvA subunit, C-terminal domain"/>
    <property type="match status" value="1"/>
</dbReference>
<feature type="region of interest" description="Disordered" evidence="8">
    <location>
        <begin position="2164"/>
        <end position="2219"/>
    </location>
</feature>
<evidence type="ECO:0000256" key="7">
    <source>
        <dbReference type="PROSITE-ProRule" id="PRU00104"/>
    </source>
</evidence>
<evidence type="ECO:0000256" key="5">
    <source>
        <dbReference type="ARBA" id="ARBA00022786"/>
    </source>
</evidence>
<feature type="compositionally biased region" description="Polar residues" evidence="8">
    <location>
        <begin position="1000"/>
        <end position="1014"/>
    </location>
</feature>
<dbReference type="EMBL" id="JARPOI010000002">
    <property type="protein sequence ID" value="KAJ9187007.1"/>
    <property type="molecule type" value="Genomic_DNA"/>
</dbReference>
<organism evidence="11 12">
    <name type="scientific">Hevea brasiliensis</name>
    <name type="common">Para rubber tree</name>
    <name type="synonym">Siphonia brasiliensis</name>
    <dbReference type="NCBI Taxonomy" id="3981"/>
    <lineage>
        <taxon>Eukaryota</taxon>
        <taxon>Viridiplantae</taxon>
        <taxon>Streptophyta</taxon>
        <taxon>Embryophyta</taxon>
        <taxon>Tracheophyta</taxon>
        <taxon>Spermatophyta</taxon>
        <taxon>Magnoliopsida</taxon>
        <taxon>eudicotyledons</taxon>
        <taxon>Gunneridae</taxon>
        <taxon>Pentapetalae</taxon>
        <taxon>rosids</taxon>
        <taxon>fabids</taxon>
        <taxon>Malpighiales</taxon>
        <taxon>Euphorbiaceae</taxon>
        <taxon>Crotonoideae</taxon>
        <taxon>Micrandreae</taxon>
        <taxon>Hevea</taxon>
    </lineage>
</organism>
<comment type="catalytic activity">
    <reaction evidence="1">
        <text>S-ubiquitinyl-[E2 ubiquitin-conjugating enzyme]-L-cysteine + [acceptor protein]-L-lysine = [E2 ubiquitin-conjugating enzyme]-L-cysteine + N(6)-ubiquitinyl-[acceptor protein]-L-lysine.</text>
        <dbReference type="EC" id="2.3.2.26"/>
    </reaction>
</comment>
<feature type="region of interest" description="Disordered" evidence="8">
    <location>
        <begin position="999"/>
        <end position="1031"/>
    </location>
</feature>
<dbReference type="CDD" id="cd14327">
    <property type="entry name" value="UBA_atUPL1_2_like"/>
    <property type="match status" value="1"/>
</dbReference>
<evidence type="ECO:0000256" key="1">
    <source>
        <dbReference type="ARBA" id="ARBA00000885"/>
    </source>
</evidence>
<dbReference type="Gene3D" id="6.10.250.1630">
    <property type="match status" value="1"/>
</dbReference>
<protein>
    <recommendedName>
        <fullName evidence="3">HECT-type E3 ubiquitin transferase</fullName>
        <ecNumber evidence="3">2.3.2.26</ecNumber>
    </recommendedName>
</protein>
<proteinExistence type="inferred from homology"/>
<dbReference type="InterPro" id="IPR003903">
    <property type="entry name" value="UIM_dom"/>
</dbReference>
<keyword evidence="12" id="KW-1185">Reference proteome</keyword>
<dbReference type="InterPro" id="IPR010309">
    <property type="entry name" value="E3_Ub_ligase_DUF908"/>
</dbReference>
<dbReference type="InterPro" id="IPR050409">
    <property type="entry name" value="E3_ubiq-protein_ligase"/>
</dbReference>
<dbReference type="InterPro" id="IPR035983">
    <property type="entry name" value="Hect_E3_ubiquitin_ligase"/>
</dbReference>
<keyword evidence="4" id="KW-0808">Transferase</keyword>
<dbReference type="PANTHER" id="PTHR11254">
    <property type="entry name" value="HECT DOMAIN UBIQUITIN-PROTEIN LIGASE"/>
    <property type="match status" value="1"/>
</dbReference>
<dbReference type="InterPro" id="IPR011989">
    <property type="entry name" value="ARM-like"/>
</dbReference>
<feature type="region of interest" description="Disordered" evidence="8">
    <location>
        <begin position="2088"/>
        <end position="2112"/>
    </location>
</feature>
<dbReference type="Pfam" id="PF22562">
    <property type="entry name" value="UBA_7"/>
    <property type="match status" value="1"/>
</dbReference>
<dbReference type="SUPFAM" id="SSF56204">
    <property type="entry name" value="Hect, E3 ligase catalytic domain"/>
    <property type="match status" value="1"/>
</dbReference>
<dbReference type="Gene3D" id="3.30.2410.10">
    <property type="entry name" value="Hect, E3 ligase catalytic domain"/>
    <property type="match status" value="1"/>
</dbReference>
<evidence type="ECO:0000256" key="6">
    <source>
        <dbReference type="ARBA" id="ARBA00034494"/>
    </source>
</evidence>
<dbReference type="InterPro" id="IPR015940">
    <property type="entry name" value="UBA"/>
</dbReference>
<accession>A0ABQ9N375</accession>
<evidence type="ECO:0000256" key="3">
    <source>
        <dbReference type="ARBA" id="ARBA00012485"/>
    </source>
</evidence>
<comment type="pathway">
    <text evidence="2">Protein modification; protein ubiquitination.</text>
</comment>
<feature type="region of interest" description="Disordered" evidence="8">
    <location>
        <begin position="2391"/>
        <end position="2591"/>
    </location>
</feature>
<feature type="domain" description="UBA" evidence="9">
    <location>
        <begin position="1303"/>
        <end position="1344"/>
    </location>
</feature>
<feature type="compositionally biased region" description="Polar residues" evidence="8">
    <location>
        <begin position="2450"/>
        <end position="2474"/>
    </location>
</feature>
<dbReference type="PROSITE" id="PS50330">
    <property type="entry name" value="UIM"/>
    <property type="match status" value="1"/>
</dbReference>
<dbReference type="SUPFAM" id="SSF48371">
    <property type="entry name" value="ARM repeat"/>
    <property type="match status" value="2"/>
</dbReference>
<dbReference type="InterPro" id="IPR009060">
    <property type="entry name" value="UBA-like_sf"/>
</dbReference>
<dbReference type="Pfam" id="PF14377">
    <property type="entry name" value="UBM"/>
    <property type="match status" value="3"/>
</dbReference>
<feature type="compositionally biased region" description="Polar residues" evidence="8">
    <location>
        <begin position="2970"/>
        <end position="2984"/>
    </location>
</feature>
<dbReference type="SMART" id="SM00165">
    <property type="entry name" value="UBA"/>
    <property type="match status" value="1"/>
</dbReference>
<dbReference type="Pfam" id="PF00632">
    <property type="entry name" value="HECT"/>
    <property type="match status" value="1"/>
</dbReference>
<feature type="region of interest" description="Disordered" evidence="8">
    <location>
        <begin position="2608"/>
        <end position="2628"/>
    </location>
</feature>
<feature type="compositionally biased region" description="Basic and acidic residues" evidence="8">
    <location>
        <begin position="2197"/>
        <end position="2212"/>
    </location>
</feature>
<dbReference type="InterPro" id="IPR016024">
    <property type="entry name" value="ARM-type_fold"/>
</dbReference>
<dbReference type="SUPFAM" id="SSF46934">
    <property type="entry name" value="UBA-like"/>
    <property type="match status" value="1"/>
</dbReference>
<dbReference type="Gene3D" id="1.25.10.10">
    <property type="entry name" value="Leucine-rich Repeat Variant"/>
    <property type="match status" value="1"/>
</dbReference>
<feature type="compositionally biased region" description="Basic and acidic residues" evidence="8">
    <location>
        <begin position="1720"/>
        <end position="1745"/>
    </location>
</feature>
<sequence>MATIRSSLPSRLRQLLSGESVIGPSIKLDSEPPPKVKAFIDKVIQSPLQDIAIPLSGFRWDYSKGIFHHWRPLFLHFDTYFKTFLSSRNELLLSDAVSENDSPFPKQAVLQILRVMQIILENCHIKSSFDGIEHFKLLLASTDPEVLIATLETLSALVKINPSKLHGSGKLVGCGSVNGYLLSLAQGWGSKEEGLGLYSCVMANERSQEEGLCLFPSEVENDHDKSQYRIGSTLYFELHGVNAENTRDSSGSSSLRVIHIPDLHLRKEDDFLLMKQCIEQYNVPPDLRFSLLTRIRYARAFRSPRVCRMYSRICLLAFIVLVQSSDANDELTSFFANEPEYTNELIRIVRSEETVPGTIRTLAMLALGAQLAAYSASHERARILSGSSISFAVGNRMILLNVLQRAVLSLRNSNDPSSLAFVEALLQFYLLHIVSSSASGSNVRGSGMVPTFLPLLEDSDPNHMHLVYLAVKALQKLMDYSNSAVSLLRELGGVELLVQRLQIEVHRIIGFAGENENSMVIGECSRYNDDNIYSQKRLIKVLLKALGSATYAPSNNSRSQNSHDSSLPSTLSLIYGNADKFGGDIYYSAVTVMSEMIHKDPTCFPTLHEMGLPDAFLSSVVAGLLPSSKALTCVPNGLGAICLNAKGLEAVKETSALQFLVDIFTSKKYVLAMNEAIVPLANAVEELLRHVSSLRGTGVDLIIEIVDRIASFGDNNSAGPSGKVSGNTEMDMDSGDKETDGHCGLVGEVDLGAEGVSNEQFVQLCIFHLMVLLHRTMENSETCRLFVEKLGIEALLKLLVRPSIVQSSEGMSIALHSTMVFKGFTQHHSATLAREFCSSLRDHLKKALTGFGVNSGSFLLDPRITPDGEIFSSLFLVEFLLFLAASKDNRWVTALLTEFGNGSKDVLEDIGSLHREVLWQIALLEDAKLEIEEDGTGSGSELQQSELNVNETEEQRFNSFRQFLDPLLRRRTSGWSIESQVFDLINLYRDLGRATGFPQRLSTDGPSNRFGSIHQSHHSETSDAAGTSSKKEYDKQRSYYTSCCDMMRSLSFHIAHLFQELGKAMLLPSRRRDDALNVSPSSKVVAETFASISLDHMNFGGRTSPPGSVVSISTKCRYFGKVIDFIDGILLDRPDSCNPILLNCLYGHGVVQSVLTTFEATSQLLFAVNRASASPMDTDDGNVKQDNKEDADPCWIYGPLASYGKLMDHLVTSSFILSPFTKHLLAQPLANGASSFPRDAETFVKVLQSMVLKALLPVWTHPQLTDCSNDFISTVISIIRHVYSGVEVKNVNNTNSARITGPPLNETAISTIVEMGFSRSRAEEALRQVGSNSVELAMEWLFSHPEETQEDDELARALAMSLGNSESDTKEDDVNASGQQLEEEMVQLPPVDELLSTCVKLLQVKELLAFPVRDLLVLICTQSDGQYRSSVISFILDQVKDRNLTSDDGNSTMLSALFHVLALILHEDALAREIALKNGMVKIVSDLLTQWDSALVDKEEHQVPKWVTTAFLAIDRLLQVDQKLNSAIVEQLKRDDISSQQTSIIIDEDKQNRLQSALRSPTEKIEAEAQKRLIRIACHCVKNQLPSETMHAILQLCSTLTRTHSIAVCFLEAEGVNSLLNLPTSSLFPGFDNIAATIIRHVLEDPQTLQQAMESEIKHNLVAAANRHSNGRVTPRNFLLNLSSVISRDPMIFMQAARSVCQVEMVGERPYIVLLKDREKDKAKEKEKEKEKDKALEKDKSHSNEGKATLGNINTLAPGNVHGKLHDSYSKSAKVHRKSPQSFVTVIELLLDVMSSFVPPSKDDAVIDVPQDVPSSTDMDVDVAAIKGKGKAIATVPGANETSSQEASALLAKIVFILKLLTEILLMYSSSVHVLLRRDAEVSNCRGSHLKGSTGFCTGGIFHHILHKFIPYSRILKKEKKLDGDWRHKLATRASQFLVASCVRSTEARKRVFTDISCIFSDFVDSCNGSRPPTNDIQTYIDLLNDVLAARTPTGSYISPDASATFIDVGLVKSLTRTLEVLDLDHTDSPKLVTALVKALELVTKEHVNTAESSTGKSENSIKPPVQSQLARAENIVDISQSTEIVPQSNHDSVSADHVESFNDGQNFGRSEDVADDMEHDQDLDGGFAPATEDDYMQETSEDARGLENGMDTVGIRFEIQPHGQETLDEDEDEMSGDDVDEVDEDDEDDEDDEEHNDLGEDEVHHLPHPDTDQDDHDIDDDEFEEELLEEDDEDEEEDEDGVILRLEEGINGINVLDHIEVFGRDHSFSNETLHVMPVEVFGSRRQGRTTSIYSLLGRSGEGAAPSRHPLLVGPTTQSASGRHSENARDMAFSDRNLENTSSQLDNIFRSLRNGRHGHRLNLWSDDNQQSGGSSASVPQGLEELLVSQLRRPAPEKSSDQNTSTAEPKSNGEVGQLPGPDAAQPDTPVENNVNNGNSNVPPLSSVAVGRSSNIEMRPVTSDSHSQSVEMQLEQNEAAVRDVEAVSQESSGSGATLGESLRSLDVEIGSADGHDDGGERQGSADRMHLDSQATRTRRTNVSFGNSTAISGRDASLHSVTEVSENSSREAEQDGPAVEQQISGEAGSGSIDPAFLDALPEELRAEVLSAQQGQVVQPSNAEPQNTGDIDPEFLAALPPDIRAEVLAQQQAQRLHQSHELEGQPVEMDTVSIIATFPSDLREEVLLTSSDAILANLTPALVAEANMLRERFAHRYHNRTLFGMYPRSRRGESSRRGEGIGYSLERAGTASRRSITAKLVEADGSPLVEMESLQAVIRVLRIVQPLYKGPFQRLLLNLCAHGETRTTLVKILMDMLMLDTRQPANYLNAAEPSYRLYACQSNVMYSRPQSFDGVPPLVSRRILETMTYLARNHPYVAKILLQFRLLLPALQQHENSDQSRGKAVMIVEEYETDAKQCQEGHISIALLLSLLNQPLYSRSIAHLEQLLNLLEVIIDSAECKPSLFDKSGAATESAPQNSSSDSRTNMEVGSASAGVAVSSSATVDSSKSTTPGANSQCDTRSVLLNLPRAELRLLCSFLAREGLSDNAYTLVAEVMKKLVAIAPTHCHLFITELADAVQNLTKSAMNELRLFGEEVKALLRTTSSDGAAILRVLQALSSLVASLVEKEKDQKILAEKEQSAALSQLCNINGALEPLWLELSTCISKIESYSDSVPDLLLPRTSTSKPSGVTTPLPAGSQNILPYIESFFVMCEKLQPAQPGSSHDYGAVSEVEDASTSTAHQKTSVPVLKVDEKHIAFVKFSEKHRKLLNAFIRQNPGLLEKSFSLMLKVPRFVDFDNKRAHFRSKIKHQHDHHQSPLRISVRRAYILEDSYNQLRMRSTQDMKGRLTVHFQGEEGIDAGGLTREWYQLLSRVIFDKGALLFTTVGNESTFQPNPNSVYQTEHLSYFKFVGRVVGKALFDGQLLDVHFTRSFYKHILGVKVTYHDIEAIDPDYFKNLKWMLENDTSDVLDLTFSIDADEEKLILYERTEVTDHELIPGGRNIKVTEENKHQYVDLVAEHRLTTAIRPQINAFLEGFNELISRELISIFNDKELELLISGLPDIDLDDMRANTEYSGYSVASPLIQWFWEVVQGLSKEDKARLLQFVTGTSKVPLEGFSALQGISGSQKFQIHKAYGSPDHLPSAHTCFNQLDLPEYPSKQHLEERLLLAIHEANEGFGFG</sequence>
<dbReference type="CDD" id="cd00078">
    <property type="entry name" value="HECTc"/>
    <property type="match status" value="1"/>
</dbReference>
<feature type="active site" description="Glycyl thioester intermediate" evidence="7">
    <location>
        <position position="3643"/>
    </location>
</feature>